<dbReference type="Proteomes" id="UP000604473">
    <property type="component" value="Unassembled WGS sequence"/>
</dbReference>
<accession>A0A0D6AY29</accession>
<sequence length="64" mass="7268">MIWVFSIAADITTPNPPEGYVRADTEAEAFALIGHPDTNLYRLCDDVEWPGGELDSSSLWWDRR</sequence>
<gene>
    <name evidence="2" type="ORF">JMM60_20625</name>
    <name evidence="1" type="ORF">NHU_00644</name>
</gene>
<evidence type="ECO:0000313" key="2">
    <source>
        <dbReference type="EMBL" id="MBL3611134.1"/>
    </source>
</evidence>
<dbReference type="RefSeq" id="WP_042456277.1">
    <property type="nucleotide sequence ID" value="NZ_CP015421.1"/>
</dbReference>
<organism evidence="1 3">
    <name type="scientific">Rhodovulum sulfidophilum</name>
    <name type="common">Rhodobacter sulfidophilus</name>
    <dbReference type="NCBI Taxonomy" id="35806"/>
    <lineage>
        <taxon>Bacteria</taxon>
        <taxon>Pseudomonadati</taxon>
        <taxon>Pseudomonadota</taxon>
        <taxon>Alphaproteobacteria</taxon>
        <taxon>Rhodobacterales</taxon>
        <taxon>Paracoccaceae</taxon>
        <taxon>Rhodovulum</taxon>
    </lineage>
</organism>
<dbReference type="EMBL" id="AP014800">
    <property type="protein sequence ID" value="BAQ67813.1"/>
    <property type="molecule type" value="Genomic_DNA"/>
</dbReference>
<name>A0A0D6AY29_RHOSU</name>
<keyword evidence="4" id="KW-1185">Reference proteome</keyword>
<dbReference type="KEGG" id="rsu:NHU_00644"/>
<dbReference type="Proteomes" id="UP000064912">
    <property type="component" value="Chromosome"/>
</dbReference>
<dbReference type="AlphaFoldDB" id="A0A0D6AY29"/>
<proteinExistence type="predicted"/>
<evidence type="ECO:0000313" key="1">
    <source>
        <dbReference type="EMBL" id="BAQ67813.1"/>
    </source>
</evidence>
<dbReference type="EMBL" id="JAESJJ010000048">
    <property type="protein sequence ID" value="MBL3611134.1"/>
    <property type="molecule type" value="Genomic_DNA"/>
</dbReference>
<reference evidence="2 4" key="2">
    <citation type="submission" date="2021-01" db="EMBL/GenBank/DDBJ databases">
        <title>Draft genomes of Rhodovulum sulfidophilum.</title>
        <authorList>
            <person name="Guzman M.S."/>
        </authorList>
    </citation>
    <scope>NUCLEOTIDE SEQUENCE [LARGE SCALE GENOMIC DNA]</scope>
    <source>
        <strain evidence="2 4">AB35</strain>
    </source>
</reference>
<dbReference type="PATRIC" id="fig|35806.4.peg.659"/>
<reference evidence="1 3" key="1">
    <citation type="submission" date="2015-02" db="EMBL/GenBank/DDBJ databases">
        <title>Genome sequene of Rhodovulum sulfidophilum DSM 2351.</title>
        <authorList>
            <person name="Nagao N."/>
        </authorList>
    </citation>
    <scope>NUCLEOTIDE SEQUENCE [LARGE SCALE GENOMIC DNA]</scope>
    <source>
        <strain evidence="1 3">DSM 2351</strain>
    </source>
</reference>
<protein>
    <submittedName>
        <fullName evidence="1">Putative transaminase</fullName>
    </submittedName>
</protein>
<dbReference type="GeneID" id="93537600"/>
<evidence type="ECO:0000313" key="4">
    <source>
        <dbReference type="Proteomes" id="UP000604473"/>
    </source>
</evidence>
<evidence type="ECO:0000313" key="3">
    <source>
        <dbReference type="Proteomes" id="UP000064912"/>
    </source>
</evidence>